<name>A0A645IAR4_9ZZZZ</name>
<reference evidence="1" key="1">
    <citation type="submission" date="2019-08" db="EMBL/GenBank/DDBJ databases">
        <authorList>
            <person name="Kucharzyk K."/>
            <person name="Murdoch R.W."/>
            <person name="Higgins S."/>
            <person name="Loffler F."/>
        </authorList>
    </citation>
    <scope>NUCLEOTIDE SEQUENCE</scope>
</reference>
<gene>
    <name evidence="1" type="ORF">SDC9_195142</name>
</gene>
<dbReference type="AlphaFoldDB" id="A0A645IAR4"/>
<organism evidence="1">
    <name type="scientific">bioreactor metagenome</name>
    <dbReference type="NCBI Taxonomy" id="1076179"/>
    <lineage>
        <taxon>unclassified sequences</taxon>
        <taxon>metagenomes</taxon>
        <taxon>ecological metagenomes</taxon>
    </lineage>
</organism>
<dbReference type="EMBL" id="VSSQ01109118">
    <property type="protein sequence ID" value="MPN47539.1"/>
    <property type="molecule type" value="Genomic_DNA"/>
</dbReference>
<protein>
    <submittedName>
        <fullName evidence="1">Uncharacterized protein</fullName>
    </submittedName>
</protein>
<accession>A0A645IAR4</accession>
<proteinExistence type="predicted"/>
<sequence length="98" mass="10972">MDILAERGDLEVRVEHFERLVGSEERAAQLVDALYLVEEGSLLLVVGQAHPQLLEIVQEFDRIFHHAGDRLEFARDDVLRALVVVPNDADGGDRVALD</sequence>
<comment type="caution">
    <text evidence="1">The sequence shown here is derived from an EMBL/GenBank/DDBJ whole genome shotgun (WGS) entry which is preliminary data.</text>
</comment>
<evidence type="ECO:0000313" key="1">
    <source>
        <dbReference type="EMBL" id="MPN47539.1"/>
    </source>
</evidence>